<sequence length="349" mass="39309">MHPLPSSCLEQQTGIAPCPPTSCESAPPACVVSAADDPESTQSASPSHMLNHGGLIKKDTESEKSPVPFVIDLTTPERRASRSYPTPTSSPVHVNQYWSPTTPEATRTETATSCHCRTTRVQAPAQWPLVPMTATTPPFGNRVRQRPDEVRPLREFLPRRSQPNFRTHITDDLDKFTPQMYHFRPACVARDVRVLERGYWQFWVRLADKPPEPTLKLLGSTARRKRDAADARVPKHALWTGDQFVKAWENVAKTIELGKVGWGTWIVKDSADDSRWRIRVFTWGETLAHIWLMLFWQSNKLTGMTSMDWIAADGQVVVQMTPGKNLRGCWGRKGTDGAQGVWGFTRGRQ</sequence>
<keyword evidence="3" id="KW-1185">Reference proteome</keyword>
<feature type="compositionally biased region" description="Polar residues" evidence="1">
    <location>
        <begin position="83"/>
        <end position="98"/>
    </location>
</feature>
<evidence type="ECO:0000313" key="3">
    <source>
        <dbReference type="Proteomes" id="UP000054266"/>
    </source>
</evidence>
<feature type="region of interest" description="Disordered" evidence="1">
    <location>
        <begin position="32"/>
        <end position="62"/>
    </location>
</feature>
<evidence type="ECO:0000313" key="2">
    <source>
        <dbReference type="EMBL" id="KIW65048.1"/>
    </source>
</evidence>
<accession>A0A0D2FAP0</accession>
<dbReference type="AlphaFoldDB" id="A0A0D2FAP0"/>
<protein>
    <submittedName>
        <fullName evidence="2">Uncharacterized protein</fullName>
    </submittedName>
</protein>
<gene>
    <name evidence="2" type="ORF">PV04_07335</name>
</gene>
<dbReference type="STRING" id="5601.A0A0D2FAP0"/>
<dbReference type="Proteomes" id="UP000054266">
    <property type="component" value="Unassembled WGS sequence"/>
</dbReference>
<evidence type="ECO:0000256" key="1">
    <source>
        <dbReference type="SAM" id="MobiDB-lite"/>
    </source>
</evidence>
<proteinExistence type="predicted"/>
<reference evidence="2 3" key="1">
    <citation type="submission" date="2015-01" db="EMBL/GenBank/DDBJ databases">
        <title>The Genome Sequence of Capronia semiimmersa CBS27337.</title>
        <authorList>
            <consortium name="The Broad Institute Genomics Platform"/>
            <person name="Cuomo C."/>
            <person name="de Hoog S."/>
            <person name="Gorbushina A."/>
            <person name="Stielow B."/>
            <person name="Teixiera M."/>
            <person name="Abouelleil A."/>
            <person name="Chapman S.B."/>
            <person name="Priest M."/>
            <person name="Young S.K."/>
            <person name="Wortman J."/>
            <person name="Nusbaum C."/>
            <person name="Birren B."/>
        </authorList>
    </citation>
    <scope>NUCLEOTIDE SEQUENCE [LARGE SCALE GENOMIC DNA]</scope>
    <source>
        <strain evidence="2 3">CBS 27337</strain>
    </source>
</reference>
<dbReference type="EMBL" id="KN846960">
    <property type="protein sequence ID" value="KIW65048.1"/>
    <property type="molecule type" value="Genomic_DNA"/>
</dbReference>
<dbReference type="HOGENOM" id="CLU_031892_0_0_1"/>
<organism evidence="2 3">
    <name type="scientific">Phialophora macrospora</name>
    <dbReference type="NCBI Taxonomy" id="1851006"/>
    <lineage>
        <taxon>Eukaryota</taxon>
        <taxon>Fungi</taxon>
        <taxon>Dikarya</taxon>
        <taxon>Ascomycota</taxon>
        <taxon>Pezizomycotina</taxon>
        <taxon>Eurotiomycetes</taxon>
        <taxon>Chaetothyriomycetidae</taxon>
        <taxon>Chaetothyriales</taxon>
        <taxon>Herpotrichiellaceae</taxon>
        <taxon>Phialophora</taxon>
    </lineage>
</organism>
<feature type="region of interest" description="Disordered" evidence="1">
    <location>
        <begin position="78"/>
        <end position="99"/>
    </location>
</feature>
<name>A0A0D2FAP0_9EURO</name>